<evidence type="ECO:0000313" key="1">
    <source>
        <dbReference type="EMBL" id="KAL0160372.1"/>
    </source>
</evidence>
<evidence type="ECO:0000313" key="2">
    <source>
        <dbReference type="Proteomes" id="UP001529510"/>
    </source>
</evidence>
<dbReference type="InterPro" id="IPR011993">
    <property type="entry name" value="PH-like_dom_sf"/>
</dbReference>
<accession>A0ABD0NFF6</accession>
<dbReference type="Proteomes" id="UP001529510">
    <property type="component" value="Unassembled WGS sequence"/>
</dbReference>
<dbReference type="Gene3D" id="2.30.29.30">
    <property type="entry name" value="Pleckstrin-homology domain (PH domain)/Phosphotyrosine-binding domain (PTB)"/>
    <property type="match status" value="1"/>
</dbReference>
<gene>
    <name evidence="1" type="ORF">M9458_044097</name>
</gene>
<keyword evidence="2" id="KW-1185">Reference proteome</keyword>
<comment type="caution">
    <text evidence="1">The sequence shown here is derived from an EMBL/GenBank/DDBJ whole genome shotgun (WGS) entry which is preliminary data.</text>
</comment>
<dbReference type="AlphaFoldDB" id="A0ABD0NFF6"/>
<reference evidence="1 2" key="1">
    <citation type="submission" date="2024-05" db="EMBL/GenBank/DDBJ databases">
        <title>Genome sequencing and assembly of Indian major carp, Cirrhinus mrigala (Hamilton, 1822).</title>
        <authorList>
            <person name="Mohindra V."/>
            <person name="Chowdhury L.M."/>
            <person name="Lal K."/>
            <person name="Jena J.K."/>
        </authorList>
    </citation>
    <scope>NUCLEOTIDE SEQUENCE [LARGE SCALE GENOMIC DNA]</scope>
    <source>
        <strain evidence="1">CM1030</strain>
        <tissue evidence="1">Blood</tissue>
    </source>
</reference>
<proteinExistence type="predicted"/>
<feature type="non-terminal residue" evidence="1">
    <location>
        <position position="1"/>
    </location>
</feature>
<organism evidence="1 2">
    <name type="scientific">Cirrhinus mrigala</name>
    <name type="common">Mrigala</name>
    <dbReference type="NCBI Taxonomy" id="683832"/>
    <lineage>
        <taxon>Eukaryota</taxon>
        <taxon>Metazoa</taxon>
        <taxon>Chordata</taxon>
        <taxon>Craniata</taxon>
        <taxon>Vertebrata</taxon>
        <taxon>Euteleostomi</taxon>
        <taxon>Actinopterygii</taxon>
        <taxon>Neopterygii</taxon>
        <taxon>Teleostei</taxon>
        <taxon>Ostariophysi</taxon>
        <taxon>Cypriniformes</taxon>
        <taxon>Cyprinidae</taxon>
        <taxon>Labeoninae</taxon>
        <taxon>Labeonini</taxon>
        <taxon>Cirrhinus</taxon>
    </lineage>
</organism>
<feature type="non-terminal residue" evidence="1">
    <location>
        <position position="64"/>
    </location>
</feature>
<protein>
    <submittedName>
        <fullName evidence="1">Uncharacterized protein</fullName>
    </submittedName>
</protein>
<sequence length="64" mass="6955">LENSTVQEEDSVQFSKLSYLGCTWVKAPRNEAEAQKAMATLRAESAIPIPVTLHVPNGPDGCVR</sequence>
<dbReference type="SUPFAM" id="SSF50729">
    <property type="entry name" value="PH domain-like"/>
    <property type="match status" value="1"/>
</dbReference>
<name>A0ABD0NFF6_CIRMR</name>
<dbReference type="EMBL" id="JAMKFB020000022">
    <property type="protein sequence ID" value="KAL0160372.1"/>
    <property type="molecule type" value="Genomic_DNA"/>
</dbReference>